<accession>A0AAU9L8W8</accession>
<feature type="region of interest" description="Disordered" evidence="1">
    <location>
        <begin position="150"/>
        <end position="190"/>
    </location>
</feature>
<protein>
    <recommendedName>
        <fullName evidence="4">FRIGIDA-like protein</fullName>
    </recommendedName>
</protein>
<dbReference type="EMBL" id="CAKMRJ010000001">
    <property type="protein sequence ID" value="CAH1412283.1"/>
    <property type="molecule type" value="Genomic_DNA"/>
</dbReference>
<feature type="compositionally biased region" description="Basic residues" evidence="1">
    <location>
        <begin position="87"/>
        <end position="100"/>
    </location>
</feature>
<dbReference type="AlphaFoldDB" id="A0AAU9L8W8"/>
<gene>
    <name evidence="2" type="ORF">LVIROSA_LOCUS308</name>
</gene>
<evidence type="ECO:0000313" key="2">
    <source>
        <dbReference type="EMBL" id="CAH1412283.1"/>
    </source>
</evidence>
<evidence type="ECO:0000256" key="1">
    <source>
        <dbReference type="SAM" id="MobiDB-lite"/>
    </source>
</evidence>
<evidence type="ECO:0008006" key="4">
    <source>
        <dbReference type="Google" id="ProtNLM"/>
    </source>
</evidence>
<feature type="compositionally biased region" description="Low complexity" evidence="1">
    <location>
        <begin position="151"/>
        <end position="190"/>
    </location>
</feature>
<sequence>MAEIQKTSTSTFVTSDPHNFDYFSYILEIMLAKVPMDSEVIRIYRQIPKFPEREISSALQTFLDAGDIPKRGGGKWKAKVVIDKPMKSKSHSKRPPKKVKPVVVTEESEEDTLSDIHLNDEFFTDDATKTSEFPENNLELVSQPETVKLSTQIPTTNPIPTPIFTESTTTTPVSQPKPTSTTIPPTSEPIVTENEPVLNEYFTSEQPSSSVPPIPTTRLDSEPIPIYPSVHETSPSDFDAYFMVVDDPEVLEPYVATPTTVFYDENSEFVTSQEFDVMKKKFDTLITHVAFSETTTKIDRAVLDIQAISEKMDSVLKGVQDSVDNKLFSVETTVKTMEPYLQEEKESFSALHFALQKDNFDHHTSFLKSILALQRNYEGESKLMNTIAEKTHKIKTMRP</sequence>
<dbReference type="Proteomes" id="UP001157418">
    <property type="component" value="Unassembled WGS sequence"/>
</dbReference>
<name>A0AAU9L8W8_9ASTR</name>
<evidence type="ECO:0000313" key="3">
    <source>
        <dbReference type="Proteomes" id="UP001157418"/>
    </source>
</evidence>
<reference evidence="2 3" key="1">
    <citation type="submission" date="2022-01" db="EMBL/GenBank/DDBJ databases">
        <authorList>
            <person name="Xiong W."/>
            <person name="Schranz E."/>
        </authorList>
    </citation>
    <scope>NUCLEOTIDE SEQUENCE [LARGE SCALE GENOMIC DNA]</scope>
</reference>
<comment type="caution">
    <text evidence="2">The sequence shown here is derived from an EMBL/GenBank/DDBJ whole genome shotgun (WGS) entry which is preliminary data.</text>
</comment>
<keyword evidence="3" id="KW-1185">Reference proteome</keyword>
<proteinExistence type="predicted"/>
<feature type="region of interest" description="Disordered" evidence="1">
    <location>
        <begin position="85"/>
        <end position="104"/>
    </location>
</feature>
<organism evidence="2 3">
    <name type="scientific">Lactuca virosa</name>
    <dbReference type="NCBI Taxonomy" id="75947"/>
    <lineage>
        <taxon>Eukaryota</taxon>
        <taxon>Viridiplantae</taxon>
        <taxon>Streptophyta</taxon>
        <taxon>Embryophyta</taxon>
        <taxon>Tracheophyta</taxon>
        <taxon>Spermatophyta</taxon>
        <taxon>Magnoliopsida</taxon>
        <taxon>eudicotyledons</taxon>
        <taxon>Gunneridae</taxon>
        <taxon>Pentapetalae</taxon>
        <taxon>asterids</taxon>
        <taxon>campanulids</taxon>
        <taxon>Asterales</taxon>
        <taxon>Asteraceae</taxon>
        <taxon>Cichorioideae</taxon>
        <taxon>Cichorieae</taxon>
        <taxon>Lactucinae</taxon>
        <taxon>Lactuca</taxon>
    </lineage>
</organism>